<comment type="caution">
    <text evidence="2">The sequence shown here is derived from an EMBL/GenBank/DDBJ whole genome shotgun (WGS) entry which is preliminary data.</text>
</comment>
<dbReference type="Proteomes" id="UP000683000">
    <property type="component" value="Unassembled WGS sequence"/>
</dbReference>
<accession>A0A8I2YQH3</accession>
<evidence type="ECO:0000256" key="1">
    <source>
        <dbReference type="SAM" id="MobiDB-lite"/>
    </source>
</evidence>
<gene>
    <name evidence="2" type="ORF">JVT61DRAFT_3121</name>
</gene>
<keyword evidence="3" id="KW-1185">Reference proteome</keyword>
<dbReference type="OrthoDB" id="3249407at2759"/>
<evidence type="ECO:0000313" key="2">
    <source>
        <dbReference type="EMBL" id="KAG6375557.1"/>
    </source>
</evidence>
<feature type="compositionally biased region" description="Acidic residues" evidence="1">
    <location>
        <begin position="123"/>
        <end position="141"/>
    </location>
</feature>
<organism evidence="2 3">
    <name type="scientific">Boletus reticuloceps</name>
    <dbReference type="NCBI Taxonomy" id="495285"/>
    <lineage>
        <taxon>Eukaryota</taxon>
        <taxon>Fungi</taxon>
        <taxon>Dikarya</taxon>
        <taxon>Basidiomycota</taxon>
        <taxon>Agaricomycotina</taxon>
        <taxon>Agaricomycetes</taxon>
        <taxon>Agaricomycetidae</taxon>
        <taxon>Boletales</taxon>
        <taxon>Boletineae</taxon>
        <taxon>Boletaceae</taxon>
        <taxon>Boletoideae</taxon>
        <taxon>Boletus</taxon>
    </lineage>
</organism>
<feature type="compositionally biased region" description="Acidic residues" evidence="1">
    <location>
        <begin position="96"/>
        <end position="114"/>
    </location>
</feature>
<proteinExistence type="predicted"/>
<sequence length="141" mass="15556">MTTSIQLLPRLLQQVYNNGCAHAGLVNSGIQEPELKKAIPNRAFLNAINEYKSMVGDTPPSQVGTEPEDNAKDNTKDNTQDHAAGDHDGYNTEANTEMEESDDINESGDEEMGEGEFKLFPDDYSELESSEGEQADEWAEE</sequence>
<dbReference type="EMBL" id="JAGFBS010000014">
    <property type="protein sequence ID" value="KAG6375557.1"/>
    <property type="molecule type" value="Genomic_DNA"/>
</dbReference>
<reference evidence="2" key="1">
    <citation type="submission" date="2021-03" db="EMBL/GenBank/DDBJ databases">
        <title>Evolutionary innovations through gain and loss of genes in the ectomycorrhizal Boletales.</title>
        <authorList>
            <person name="Wu G."/>
            <person name="Miyauchi S."/>
            <person name="Morin E."/>
            <person name="Yang Z.-L."/>
            <person name="Xu J."/>
            <person name="Martin F.M."/>
        </authorList>
    </citation>
    <scope>NUCLEOTIDE SEQUENCE</scope>
    <source>
        <strain evidence="2">BR01</strain>
    </source>
</reference>
<protein>
    <submittedName>
        <fullName evidence="2">Uncharacterized protein</fullName>
    </submittedName>
</protein>
<feature type="region of interest" description="Disordered" evidence="1">
    <location>
        <begin position="53"/>
        <end position="141"/>
    </location>
</feature>
<name>A0A8I2YQH3_9AGAM</name>
<feature type="compositionally biased region" description="Basic and acidic residues" evidence="1">
    <location>
        <begin position="69"/>
        <end position="90"/>
    </location>
</feature>
<dbReference type="AlphaFoldDB" id="A0A8I2YQH3"/>
<evidence type="ECO:0000313" key="3">
    <source>
        <dbReference type="Proteomes" id="UP000683000"/>
    </source>
</evidence>